<keyword evidence="3" id="KW-0378">Hydrolase</keyword>
<feature type="chain" id="PRO_5022085733" evidence="1">
    <location>
        <begin position="21"/>
        <end position="462"/>
    </location>
</feature>
<dbReference type="OrthoDB" id="9774205at2"/>
<keyword evidence="4" id="KW-1185">Reference proteome</keyword>
<evidence type="ECO:0000259" key="2">
    <source>
        <dbReference type="Pfam" id="PF13472"/>
    </source>
</evidence>
<dbReference type="InterPro" id="IPR051532">
    <property type="entry name" value="Ester_Hydrolysis_Enzymes"/>
</dbReference>
<dbReference type="EMBL" id="VLPK01000001">
    <property type="protein sequence ID" value="TSJ43585.1"/>
    <property type="molecule type" value="Genomic_DNA"/>
</dbReference>
<dbReference type="SUPFAM" id="SSF52266">
    <property type="entry name" value="SGNH hydrolase"/>
    <property type="match status" value="1"/>
</dbReference>
<keyword evidence="1" id="KW-0732">Signal</keyword>
<feature type="signal peptide" evidence="1">
    <location>
        <begin position="1"/>
        <end position="20"/>
    </location>
</feature>
<dbReference type="PANTHER" id="PTHR30383:SF5">
    <property type="entry name" value="SGNH HYDROLASE-TYPE ESTERASE DOMAIN-CONTAINING PROTEIN"/>
    <property type="match status" value="1"/>
</dbReference>
<dbReference type="Proteomes" id="UP000318733">
    <property type="component" value="Unassembled WGS sequence"/>
</dbReference>
<proteinExistence type="predicted"/>
<evidence type="ECO:0000313" key="4">
    <source>
        <dbReference type="Proteomes" id="UP000318733"/>
    </source>
</evidence>
<dbReference type="RefSeq" id="WP_144247151.1">
    <property type="nucleotide sequence ID" value="NZ_VLPK01000001.1"/>
</dbReference>
<reference evidence="3 4" key="1">
    <citation type="submission" date="2019-07" db="EMBL/GenBank/DDBJ databases">
        <authorList>
            <person name="Huq M.A."/>
        </authorList>
    </citation>
    <scope>NUCLEOTIDE SEQUENCE [LARGE SCALE GENOMIC DNA]</scope>
    <source>
        <strain evidence="3 4">MAH-19</strain>
    </source>
</reference>
<dbReference type="InterPro" id="IPR036514">
    <property type="entry name" value="SGNH_hydro_sf"/>
</dbReference>
<feature type="domain" description="SGNH hydrolase-type esterase" evidence="2">
    <location>
        <begin position="35"/>
        <end position="222"/>
    </location>
</feature>
<organism evidence="3 4">
    <name type="scientific">Mucilaginibacter corticis</name>
    <dbReference type="NCBI Taxonomy" id="2597670"/>
    <lineage>
        <taxon>Bacteria</taxon>
        <taxon>Pseudomonadati</taxon>
        <taxon>Bacteroidota</taxon>
        <taxon>Sphingobacteriia</taxon>
        <taxon>Sphingobacteriales</taxon>
        <taxon>Sphingobacteriaceae</taxon>
        <taxon>Mucilaginibacter</taxon>
    </lineage>
</organism>
<dbReference type="CDD" id="cd01834">
    <property type="entry name" value="SGNH_hydrolase_like_2"/>
    <property type="match status" value="1"/>
</dbReference>
<evidence type="ECO:0000313" key="3">
    <source>
        <dbReference type="EMBL" id="TSJ43585.1"/>
    </source>
</evidence>
<dbReference type="InterPro" id="IPR013830">
    <property type="entry name" value="SGNH_hydro"/>
</dbReference>
<accession>A0A556MUP6</accession>
<dbReference type="Gene3D" id="3.40.50.1110">
    <property type="entry name" value="SGNH hydrolase"/>
    <property type="match status" value="1"/>
</dbReference>
<sequence length="462" mass="52545">MKRLLAVLYLCFGSVVVANAQTVRPFKQGDRVVFTGNSITDGGHYHSYIWLYYLTHYPNMRFRVFNAGIGGDVAQQIYDRLDSDIFVHKPTLVTLTFGMNDTGYQNLPKDKADSTYKALIAKSLASFKLIEDKLKQHPEADKVMIASSPYDETSTIKATPFKDKNAAIMKIAQQQQLVATQNKWSYLDFNTPMLQINAREQQRDPMFTLQGSDRIHPSNDGQMVMAYVFLKAQGLANNKVAKVVINPAAKKAETAENCVVTQVNVTPSSIKFNYLAKSLPYPTDTIPSGWGSPQKSQRQALPLIPFTDEFNQEILQVKGLQSAQYQLKIDDKPIGTFAAADLEKGLNLATLTNTPQYQQAMSVMLLNEERWEIERRFREYYWIEYVVLKPKGLLFNDSEAVADSVQTEAKKNFFIAMSLSSYRKARFKSVRDTWNKEMDLLIDQMYTINKPVTRHFELVAVK</sequence>
<comment type="caution">
    <text evidence="3">The sequence shown here is derived from an EMBL/GenBank/DDBJ whole genome shotgun (WGS) entry which is preliminary data.</text>
</comment>
<dbReference type="PANTHER" id="PTHR30383">
    <property type="entry name" value="THIOESTERASE 1/PROTEASE 1/LYSOPHOSPHOLIPASE L1"/>
    <property type="match status" value="1"/>
</dbReference>
<dbReference type="GO" id="GO:0004622">
    <property type="term" value="F:phosphatidylcholine lysophospholipase activity"/>
    <property type="evidence" value="ECO:0007669"/>
    <property type="project" value="TreeGrafter"/>
</dbReference>
<name>A0A556MUP6_9SPHI</name>
<dbReference type="AlphaFoldDB" id="A0A556MUP6"/>
<gene>
    <name evidence="3" type="ORF">FO440_05180</name>
</gene>
<dbReference type="Pfam" id="PF13472">
    <property type="entry name" value="Lipase_GDSL_2"/>
    <property type="match status" value="1"/>
</dbReference>
<evidence type="ECO:0000256" key="1">
    <source>
        <dbReference type="SAM" id="SignalP"/>
    </source>
</evidence>
<protein>
    <submittedName>
        <fullName evidence="3">SGNH/GDSL hydrolase family protein</fullName>
    </submittedName>
</protein>